<feature type="transmembrane region" description="Helical" evidence="5">
    <location>
        <begin position="164"/>
        <end position="184"/>
    </location>
</feature>
<dbReference type="GO" id="GO:0015174">
    <property type="term" value="F:basic amino acid transmembrane transporter activity"/>
    <property type="evidence" value="ECO:0007669"/>
    <property type="project" value="TreeGrafter"/>
</dbReference>
<feature type="domain" description="Major facilitator superfamily (MFS) profile" evidence="6">
    <location>
        <begin position="11"/>
        <end position="515"/>
    </location>
</feature>
<feature type="transmembrane region" description="Helical" evidence="5">
    <location>
        <begin position="101"/>
        <end position="125"/>
    </location>
</feature>
<evidence type="ECO:0000256" key="4">
    <source>
        <dbReference type="ARBA" id="ARBA00023136"/>
    </source>
</evidence>
<feature type="transmembrane region" description="Helical" evidence="5">
    <location>
        <begin position="285"/>
        <end position="309"/>
    </location>
</feature>
<reference evidence="7" key="1">
    <citation type="journal article" date="2021" name="Nat. Commun.">
        <title>Genetic determinants of endophytism in the Arabidopsis root mycobiome.</title>
        <authorList>
            <person name="Mesny F."/>
            <person name="Miyauchi S."/>
            <person name="Thiergart T."/>
            <person name="Pickel B."/>
            <person name="Atanasova L."/>
            <person name="Karlsson M."/>
            <person name="Huettel B."/>
            <person name="Barry K.W."/>
            <person name="Haridas S."/>
            <person name="Chen C."/>
            <person name="Bauer D."/>
            <person name="Andreopoulos W."/>
            <person name="Pangilinan J."/>
            <person name="LaButti K."/>
            <person name="Riley R."/>
            <person name="Lipzen A."/>
            <person name="Clum A."/>
            <person name="Drula E."/>
            <person name="Henrissat B."/>
            <person name="Kohler A."/>
            <person name="Grigoriev I.V."/>
            <person name="Martin F.M."/>
            <person name="Hacquard S."/>
        </authorList>
    </citation>
    <scope>NUCLEOTIDE SEQUENCE</scope>
    <source>
        <strain evidence="7">MPI-CAGE-CH-0230</strain>
    </source>
</reference>
<evidence type="ECO:0000313" key="7">
    <source>
        <dbReference type="EMBL" id="KAH7014168.1"/>
    </source>
</evidence>
<dbReference type="Gene3D" id="1.20.1720.10">
    <property type="entry name" value="Multidrug resistance protein D"/>
    <property type="match status" value="1"/>
</dbReference>
<protein>
    <submittedName>
        <fullName evidence="7">MFS multidrug transporter</fullName>
    </submittedName>
</protein>
<evidence type="ECO:0000256" key="2">
    <source>
        <dbReference type="ARBA" id="ARBA00022692"/>
    </source>
</evidence>
<keyword evidence="3 5" id="KW-1133">Transmembrane helix</keyword>
<feature type="transmembrane region" description="Helical" evidence="5">
    <location>
        <begin position="389"/>
        <end position="407"/>
    </location>
</feature>
<dbReference type="InterPro" id="IPR020846">
    <property type="entry name" value="MFS_dom"/>
</dbReference>
<dbReference type="PROSITE" id="PS50850">
    <property type="entry name" value="MFS"/>
    <property type="match status" value="1"/>
</dbReference>
<dbReference type="Gene3D" id="1.20.1250.20">
    <property type="entry name" value="MFS general substrate transporter like domains"/>
    <property type="match status" value="1"/>
</dbReference>
<dbReference type="InterPro" id="IPR011701">
    <property type="entry name" value="MFS"/>
</dbReference>
<evidence type="ECO:0000256" key="5">
    <source>
        <dbReference type="SAM" id="Phobius"/>
    </source>
</evidence>
<organism evidence="7 8">
    <name type="scientific">Microdochium trichocladiopsis</name>
    <dbReference type="NCBI Taxonomy" id="1682393"/>
    <lineage>
        <taxon>Eukaryota</taxon>
        <taxon>Fungi</taxon>
        <taxon>Dikarya</taxon>
        <taxon>Ascomycota</taxon>
        <taxon>Pezizomycotina</taxon>
        <taxon>Sordariomycetes</taxon>
        <taxon>Xylariomycetidae</taxon>
        <taxon>Xylariales</taxon>
        <taxon>Microdochiaceae</taxon>
        <taxon>Microdochium</taxon>
    </lineage>
</organism>
<evidence type="ECO:0000313" key="8">
    <source>
        <dbReference type="Proteomes" id="UP000756346"/>
    </source>
</evidence>
<feature type="transmembrane region" description="Helical" evidence="5">
    <location>
        <begin position="492"/>
        <end position="510"/>
    </location>
</feature>
<dbReference type="Pfam" id="PF07690">
    <property type="entry name" value="MFS_1"/>
    <property type="match status" value="1"/>
</dbReference>
<proteinExistence type="predicted"/>
<evidence type="ECO:0000259" key="6">
    <source>
        <dbReference type="PROSITE" id="PS50850"/>
    </source>
</evidence>
<feature type="transmembrane region" description="Helical" evidence="5">
    <location>
        <begin position="240"/>
        <end position="264"/>
    </location>
</feature>
<sequence>MSANKANMAVVFPAIASGIFLAAADGTIVLVNYATISSELNALNKAQWIVTTYTFVAACFQPLYGKLCDIFGRKNCLVTAYILFATGCMACGMSTTIEGLIAARILQAVGGSGLGTVISILLTDLVPPEDRGVWQGLLNIMYLFGAGIGAPVGGFLAGSVGWRWSFIGQVPLCVLAIFVISWTLHDDMPTHNDKHDPSSASSQPSSTLLARLRRVDFLGAIALVTTISSFLFALDRGGNVSWSAPECYVPLIVSFFTGALFLYVETNIAAEPVMPPSVILSPALLPVYVSSSLAFFAIIALEFTLPLYYQARAGMSPQAASLFMIPAIIAGTSCALVTGFWMRRTGQYYRALLFACACQTVGGVVVFLFSGPVREQAAALVVGHVVSELGVGNVVVSGLIAVISLGSDSSSALRIAAYYSLRNMGSVLGVTVVSTIIQQGLRDLLTVELAAHGVDVDKIVDEVRHSLGNLRHLEPEIADIVRRCYGQAMNRGFLLILVAAALTFVPAAFIKGGREKRKKEETGPE</sequence>
<dbReference type="Proteomes" id="UP000756346">
    <property type="component" value="Unassembled WGS sequence"/>
</dbReference>
<comment type="caution">
    <text evidence="7">The sequence shown here is derived from an EMBL/GenBank/DDBJ whole genome shotgun (WGS) entry which is preliminary data.</text>
</comment>
<feature type="transmembrane region" description="Helical" evidence="5">
    <location>
        <begin position="321"/>
        <end position="341"/>
    </location>
</feature>
<feature type="transmembrane region" description="Helical" evidence="5">
    <location>
        <begin position="137"/>
        <end position="158"/>
    </location>
</feature>
<feature type="transmembrane region" description="Helical" evidence="5">
    <location>
        <begin position="48"/>
        <end position="64"/>
    </location>
</feature>
<dbReference type="AlphaFoldDB" id="A0A9P8XRP1"/>
<dbReference type="GO" id="GO:0000329">
    <property type="term" value="C:fungal-type vacuole membrane"/>
    <property type="evidence" value="ECO:0007669"/>
    <property type="project" value="TreeGrafter"/>
</dbReference>
<keyword evidence="8" id="KW-1185">Reference proteome</keyword>
<keyword evidence="4 5" id="KW-0472">Membrane</keyword>
<feature type="transmembrane region" description="Helical" evidence="5">
    <location>
        <begin position="76"/>
        <end position="95"/>
    </location>
</feature>
<feature type="transmembrane region" description="Helical" evidence="5">
    <location>
        <begin position="419"/>
        <end position="437"/>
    </location>
</feature>
<dbReference type="PANTHER" id="PTHR23501">
    <property type="entry name" value="MAJOR FACILITATOR SUPERFAMILY"/>
    <property type="match status" value="1"/>
</dbReference>
<dbReference type="PANTHER" id="PTHR23501:SF84">
    <property type="entry name" value="VACUOLAR MEMBRANE AMINO ACID UPTAKE TRANSPORTER FNX2"/>
    <property type="match status" value="1"/>
</dbReference>
<evidence type="ECO:0000256" key="3">
    <source>
        <dbReference type="ARBA" id="ARBA00022989"/>
    </source>
</evidence>
<accession>A0A9P8XRP1</accession>
<name>A0A9P8XRP1_9PEZI</name>
<feature type="transmembrane region" description="Helical" evidence="5">
    <location>
        <begin position="215"/>
        <end position="234"/>
    </location>
</feature>
<dbReference type="OrthoDB" id="3437016at2759"/>
<evidence type="ECO:0000256" key="1">
    <source>
        <dbReference type="ARBA" id="ARBA00004141"/>
    </source>
</evidence>
<keyword evidence="2 5" id="KW-0812">Transmembrane</keyword>
<dbReference type="EMBL" id="JAGTJQ010000013">
    <property type="protein sequence ID" value="KAH7014168.1"/>
    <property type="molecule type" value="Genomic_DNA"/>
</dbReference>
<feature type="transmembrane region" description="Helical" evidence="5">
    <location>
        <begin position="348"/>
        <end position="369"/>
    </location>
</feature>
<comment type="subcellular location">
    <subcellularLocation>
        <location evidence="1">Membrane</location>
        <topology evidence="1">Multi-pass membrane protein</topology>
    </subcellularLocation>
</comment>
<dbReference type="SUPFAM" id="SSF103473">
    <property type="entry name" value="MFS general substrate transporter"/>
    <property type="match status" value="1"/>
</dbReference>
<dbReference type="GeneID" id="70180438"/>
<gene>
    <name evidence="7" type="ORF">B0I36DRAFT_255627</name>
</gene>
<dbReference type="RefSeq" id="XP_046005135.1">
    <property type="nucleotide sequence ID" value="XM_046150892.1"/>
</dbReference>
<dbReference type="InterPro" id="IPR036259">
    <property type="entry name" value="MFS_trans_sf"/>
</dbReference>